<dbReference type="SUPFAM" id="SSF55811">
    <property type="entry name" value="Nudix"/>
    <property type="match status" value="1"/>
</dbReference>
<accession>A0ABW0I1V8</accession>
<dbReference type="EMBL" id="JBHSMI010000067">
    <property type="protein sequence ID" value="MFC5407511.1"/>
    <property type="molecule type" value="Genomic_DNA"/>
</dbReference>
<keyword evidence="5" id="KW-1185">Reference proteome</keyword>
<dbReference type="Proteomes" id="UP001596113">
    <property type="component" value="Unassembled WGS sequence"/>
</dbReference>
<feature type="domain" description="Nudix hydrolase" evidence="3">
    <location>
        <begin position="3"/>
        <end position="144"/>
    </location>
</feature>
<dbReference type="InterPro" id="IPR000086">
    <property type="entry name" value="NUDIX_hydrolase_dom"/>
</dbReference>
<reference evidence="5" key="1">
    <citation type="journal article" date="2019" name="Int. J. Syst. Evol. Microbiol.">
        <title>The Global Catalogue of Microorganisms (GCM) 10K type strain sequencing project: providing services to taxonomists for standard genome sequencing and annotation.</title>
        <authorList>
            <consortium name="The Broad Institute Genomics Platform"/>
            <consortium name="The Broad Institute Genome Sequencing Center for Infectious Disease"/>
            <person name="Wu L."/>
            <person name="Ma J."/>
        </authorList>
    </citation>
    <scope>NUCLEOTIDE SEQUENCE [LARGE SCALE GENOMIC DNA]</scope>
    <source>
        <strain evidence="5">CGMCC 1.18575</strain>
    </source>
</reference>
<proteinExistence type="predicted"/>
<organism evidence="4 5">
    <name type="scientific">Cohnella soli</name>
    <dbReference type="NCBI Taxonomy" id="425005"/>
    <lineage>
        <taxon>Bacteria</taxon>
        <taxon>Bacillati</taxon>
        <taxon>Bacillota</taxon>
        <taxon>Bacilli</taxon>
        <taxon>Bacillales</taxon>
        <taxon>Paenibacillaceae</taxon>
        <taxon>Cohnella</taxon>
    </lineage>
</organism>
<evidence type="ECO:0000313" key="5">
    <source>
        <dbReference type="Proteomes" id="UP001596113"/>
    </source>
</evidence>
<sequence>MVNVRSGVKGIVVVNNRLLTIKRSDKKFNAEYSLPGGVQQYGEHLIEALKRNFLEEVGCHIEVKQFAILREYIGANHTGSSLSGSHTHVIDHMFLCEILDEQNIGSGTGPDEDALEIEWISLKYIEEFRFFPRELIPYIIDMAKGHHPHGIYIRDIN</sequence>
<protein>
    <submittedName>
        <fullName evidence="4">NUDIX domain-containing protein</fullName>
    </submittedName>
</protein>
<gene>
    <name evidence="4" type="ORF">ACFPOF_32675</name>
</gene>
<comment type="caution">
    <text evidence="4">The sequence shown here is derived from an EMBL/GenBank/DDBJ whole genome shotgun (WGS) entry which is preliminary data.</text>
</comment>
<comment type="cofactor">
    <cofactor evidence="1">
        <name>Mg(2+)</name>
        <dbReference type="ChEBI" id="CHEBI:18420"/>
    </cofactor>
</comment>
<dbReference type="Gene3D" id="3.90.79.10">
    <property type="entry name" value="Nucleoside Triphosphate Pyrophosphohydrolase"/>
    <property type="match status" value="1"/>
</dbReference>
<evidence type="ECO:0000259" key="3">
    <source>
        <dbReference type="PROSITE" id="PS51462"/>
    </source>
</evidence>
<evidence type="ECO:0000313" key="4">
    <source>
        <dbReference type="EMBL" id="MFC5407511.1"/>
    </source>
</evidence>
<name>A0ABW0I1V8_9BACL</name>
<dbReference type="Pfam" id="PF00293">
    <property type="entry name" value="NUDIX"/>
    <property type="match status" value="1"/>
</dbReference>
<evidence type="ECO:0000256" key="2">
    <source>
        <dbReference type="ARBA" id="ARBA00022801"/>
    </source>
</evidence>
<dbReference type="PANTHER" id="PTHR43046">
    <property type="entry name" value="GDP-MANNOSE MANNOSYL HYDROLASE"/>
    <property type="match status" value="1"/>
</dbReference>
<dbReference type="InterPro" id="IPR015797">
    <property type="entry name" value="NUDIX_hydrolase-like_dom_sf"/>
</dbReference>
<keyword evidence="2" id="KW-0378">Hydrolase</keyword>
<dbReference type="PANTHER" id="PTHR43046:SF14">
    <property type="entry name" value="MUTT_NUDIX FAMILY PROTEIN"/>
    <property type="match status" value="1"/>
</dbReference>
<dbReference type="PROSITE" id="PS51462">
    <property type="entry name" value="NUDIX"/>
    <property type="match status" value="1"/>
</dbReference>
<evidence type="ECO:0000256" key="1">
    <source>
        <dbReference type="ARBA" id="ARBA00001946"/>
    </source>
</evidence>
<dbReference type="RefSeq" id="WP_378140474.1">
    <property type="nucleotide sequence ID" value="NZ_JBHSMI010000067.1"/>
</dbReference>